<comment type="caution">
    <text evidence="1">The sequence shown here is derived from an EMBL/GenBank/DDBJ whole genome shotgun (WGS) entry which is preliminary data.</text>
</comment>
<name>A0A831R458_9GAMM</name>
<dbReference type="InterPro" id="IPR038695">
    <property type="entry name" value="Saro_0823-like_sf"/>
</dbReference>
<dbReference type="Proteomes" id="UP000885748">
    <property type="component" value="Unassembled WGS sequence"/>
</dbReference>
<dbReference type="InterPro" id="IPR003795">
    <property type="entry name" value="DUF192"/>
</dbReference>
<dbReference type="PANTHER" id="PTHR37953:SF1">
    <property type="entry name" value="UPF0127 PROTEIN MJ1496"/>
    <property type="match status" value="1"/>
</dbReference>
<dbReference type="Gene3D" id="2.60.120.1140">
    <property type="entry name" value="Protein of unknown function DUF192"/>
    <property type="match status" value="1"/>
</dbReference>
<proteinExistence type="predicted"/>
<accession>A0A831R458</accession>
<protein>
    <submittedName>
        <fullName evidence="1">DUF192 domain-containing protein</fullName>
    </submittedName>
</protein>
<organism evidence="1">
    <name type="scientific">Marinobacter antarcticus</name>
    <dbReference type="NCBI Taxonomy" id="564117"/>
    <lineage>
        <taxon>Bacteria</taxon>
        <taxon>Pseudomonadati</taxon>
        <taxon>Pseudomonadota</taxon>
        <taxon>Gammaproteobacteria</taxon>
        <taxon>Pseudomonadales</taxon>
        <taxon>Marinobacteraceae</taxon>
        <taxon>Marinobacter</taxon>
    </lineage>
</organism>
<dbReference type="RefSeq" id="WP_304104275.1">
    <property type="nucleotide sequence ID" value="NZ_DRGY01000125.1"/>
</dbReference>
<dbReference type="Pfam" id="PF02643">
    <property type="entry name" value="DUF192"/>
    <property type="match status" value="1"/>
</dbReference>
<dbReference type="PANTHER" id="PTHR37953">
    <property type="entry name" value="UPF0127 PROTEIN MJ1496"/>
    <property type="match status" value="1"/>
</dbReference>
<reference evidence="1" key="1">
    <citation type="journal article" date="2020" name="mSystems">
        <title>Genome- and Community-Level Interaction Insights into Carbon Utilization and Element Cycling Functions of Hydrothermarchaeota in Hydrothermal Sediment.</title>
        <authorList>
            <person name="Zhou Z."/>
            <person name="Liu Y."/>
            <person name="Xu W."/>
            <person name="Pan J."/>
            <person name="Luo Z.H."/>
            <person name="Li M."/>
        </authorList>
    </citation>
    <scope>NUCLEOTIDE SEQUENCE [LARGE SCALE GENOMIC DNA]</scope>
    <source>
        <strain evidence="1">HyVt-357</strain>
    </source>
</reference>
<evidence type="ECO:0000313" key="1">
    <source>
        <dbReference type="EMBL" id="HEA53658.1"/>
    </source>
</evidence>
<dbReference type="AlphaFoldDB" id="A0A831R458"/>
<gene>
    <name evidence="1" type="ORF">ENI00_15395</name>
</gene>
<sequence length="121" mass="13434">MSAAITRLRDGEVVASPARLANTFGSRLRGLLGRTGLAPREGLLISPCRDVHTCGMRFSIDLVFLDKELKIVRMIPKTRPWRFYRGGRQCQHVLEVASGTINRLRLVAGDQFELNEGAANV</sequence>
<dbReference type="EMBL" id="DRGY01000125">
    <property type="protein sequence ID" value="HEA53658.1"/>
    <property type="molecule type" value="Genomic_DNA"/>
</dbReference>